<dbReference type="InterPro" id="IPR050482">
    <property type="entry name" value="Sensor_HK_TwoCompSys"/>
</dbReference>
<keyword evidence="4" id="KW-0808">Transferase</keyword>
<dbReference type="InterPro" id="IPR015943">
    <property type="entry name" value="WD40/YVTN_repeat-like_dom_sf"/>
</dbReference>
<dbReference type="EMBL" id="BMER01000001">
    <property type="protein sequence ID" value="GGG86854.1"/>
    <property type="molecule type" value="Genomic_DNA"/>
</dbReference>
<dbReference type="Proteomes" id="UP000660862">
    <property type="component" value="Unassembled WGS sequence"/>
</dbReference>
<dbReference type="GO" id="GO:0000155">
    <property type="term" value="F:phosphorelay sensor kinase activity"/>
    <property type="evidence" value="ECO:0007669"/>
    <property type="project" value="InterPro"/>
</dbReference>
<evidence type="ECO:0000313" key="11">
    <source>
        <dbReference type="EMBL" id="GGG86854.1"/>
    </source>
</evidence>
<name>A0A917HR97_9SPHI</name>
<evidence type="ECO:0000313" key="12">
    <source>
        <dbReference type="Proteomes" id="UP000660862"/>
    </source>
</evidence>
<evidence type="ECO:0000256" key="5">
    <source>
        <dbReference type="ARBA" id="ARBA00022741"/>
    </source>
</evidence>
<dbReference type="Pfam" id="PF07730">
    <property type="entry name" value="HisKA_3"/>
    <property type="match status" value="1"/>
</dbReference>
<organism evidence="11 12">
    <name type="scientific">Parapedobacter pyrenivorans</name>
    <dbReference type="NCBI Taxonomy" id="1305674"/>
    <lineage>
        <taxon>Bacteria</taxon>
        <taxon>Pseudomonadati</taxon>
        <taxon>Bacteroidota</taxon>
        <taxon>Sphingobacteriia</taxon>
        <taxon>Sphingobacteriales</taxon>
        <taxon>Sphingobacteriaceae</taxon>
        <taxon>Parapedobacter</taxon>
    </lineage>
</organism>
<keyword evidence="9" id="KW-0812">Transmembrane</keyword>
<reference evidence="11" key="2">
    <citation type="submission" date="2020-09" db="EMBL/GenBank/DDBJ databases">
        <authorList>
            <person name="Sun Q."/>
            <person name="Zhou Y."/>
        </authorList>
    </citation>
    <scope>NUCLEOTIDE SEQUENCE</scope>
    <source>
        <strain evidence="11">CGMCC 1.12195</strain>
    </source>
</reference>
<protein>
    <recommendedName>
        <fullName evidence="2">histidine kinase</fullName>
        <ecNumber evidence="2">2.7.13.3</ecNumber>
    </recommendedName>
</protein>
<dbReference type="InterPro" id="IPR036890">
    <property type="entry name" value="HATPase_C_sf"/>
</dbReference>
<reference evidence="11" key="1">
    <citation type="journal article" date="2014" name="Int. J. Syst. Evol. Microbiol.">
        <title>Complete genome sequence of Corynebacterium casei LMG S-19264T (=DSM 44701T), isolated from a smear-ripened cheese.</title>
        <authorList>
            <consortium name="US DOE Joint Genome Institute (JGI-PGF)"/>
            <person name="Walter F."/>
            <person name="Albersmeier A."/>
            <person name="Kalinowski J."/>
            <person name="Ruckert C."/>
        </authorList>
    </citation>
    <scope>NUCLEOTIDE SEQUENCE</scope>
    <source>
        <strain evidence="11">CGMCC 1.12195</strain>
    </source>
</reference>
<evidence type="ECO:0000256" key="6">
    <source>
        <dbReference type="ARBA" id="ARBA00022777"/>
    </source>
</evidence>
<sequence length="967" mass="109065">MLIALAGQSQEYTIAKLKLFPDREEVLIKDVTVDSLGFIWFLTNGEIYRYDGYRSLDILKTIADQRLTDDMPQRILVDQQNRLWMAGNANLSYLDLKTWQVHAVDSALLPPVQDRTVVWIEQLPDSCVMVAYENGHLLLIRGDTQTRIDELYERGHVANNRVSPRCVAFWKGKYWVGTTAGSVLSIEATDPIHTRYHRLPGIDHIVNFLIAQEDALLLDVYEQGVFRFDAQEGLRVYTPDELFSLSNDKSYVLAQDGGMCIYADDESACLLDAGLGLQQQLSIPSMHRFNTTSITISRNEALLGTDEGIFVVYRKTDGLSQFIPTNAGANKSTRGIYIYPDGARFYGTYNGAGFVAPDGETVVLEDLKHAYVMLPMSDNELLIGTEGGMLKIFDRRRRRISDLRYTLSEAASNQYAFNLPTYVMSLAETETDYLIGSMGGLWLLNKESHRLDKYPLVSMEANGLDVQIRHIRLLPDSGLLLSTHLGLYEVRRGRVTKRYPQTGNIGVFKSVVVSDTIWLATQGNGMVAIDNAGHPLRTITTGEGLSNNLVYSLEYANGLFVAGTADGLNLVIGERVRRIGMPEGLSQSEFNSGASFWDEARQRMYVGGLMGYTVLDMTQPWFDRRHRLESYVTEIHTTSGASGAKSADYTWPYRGEDALELQPGQSLTGLYVGTPGNHRMNSEIRYLLNDGNWEPLELGQFISLIEPSPAGYRFQLETRSAAVTASRRMFTITKLPHFYETWWFNALVLLTVAGVIGGFFRYRENIQRNEKKMRIKIASDLHDEVGSSLTRIYFQADMLSAKHRELTDDKQLRQIANTSKQALLTMSDMVWSIDSRFDTVKDLLIRMKDYVYKLRDELDITYRFDVQGDQSARAVTQLVRQNLFLIFKEALTNAIKYGDGSEIIIELNFDRAIRLTLQNRYSGGNGPIIDQQGGCGLQNMQQRAARVGGEFSYTAESGVFRLELVVP</sequence>
<dbReference type="InterPro" id="IPR011712">
    <property type="entry name" value="Sig_transdc_His_kin_sub3_dim/P"/>
</dbReference>
<feature type="domain" description="Signal transduction histidine kinase subgroup 3 dimerisation and phosphoacceptor" evidence="10">
    <location>
        <begin position="774"/>
        <end position="832"/>
    </location>
</feature>
<keyword evidence="9" id="KW-1133">Transmembrane helix</keyword>
<keyword evidence="6" id="KW-0418">Kinase</keyword>
<evidence type="ECO:0000259" key="10">
    <source>
        <dbReference type="Pfam" id="PF07730"/>
    </source>
</evidence>
<keyword evidence="12" id="KW-1185">Reference proteome</keyword>
<dbReference type="PANTHER" id="PTHR24421">
    <property type="entry name" value="NITRATE/NITRITE SENSOR PROTEIN NARX-RELATED"/>
    <property type="match status" value="1"/>
</dbReference>
<keyword evidence="3" id="KW-0597">Phosphoprotein</keyword>
<dbReference type="Gene3D" id="2.130.10.10">
    <property type="entry name" value="YVTN repeat-like/Quinoprotein amine dehydrogenase"/>
    <property type="match status" value="2"/>
</dbReference>
<evidence type="ECO:0000256" key="4">
    <source>
        <dbReference type="ARBA" id="ARBA00022679"/>
    </source>
</evidence>
<dbReference type="CDD" id="cd16917">
    <property type="entry name" value="HATPase_UhpB-NarQ-NarX-like"/>
    <property type="match status" value="1"/>
</dbReference>
<keyword evidence="5" id="KW-0547">Nucleotide-binding</keyword>
<dbReference type="GO" id="GO:0005524">
    <property type="term" value="F:ATP binding"/>
    <property type="evidence" value="ECO:0007669"/>
    <property type="project" value="UniProtKB-KW"/>
</dbReference>
<comment type="caution">
    <text evidence="11">The sequence shown here is derived from an EMBL/GenBank/DDBJ whole genome shotgun (WGS) entry which is preliminary data.</text>
</comment>
<dbReference type="GO" id="GO:0016020">
    <property type="term" value="C:membrane"/>
    <property type="evidence" value="ECO:0007669"/>
    <property type="project" value="InterPro"/>
</dbReference>
<evidence type="ECO:0000256" key="9">
    <source>
        <dbReference type="SAM" id="Phobius"/>
    </source>
</evidence>
<dbReference type="EC" id="2.7.13.3" evidence="2"/>
<evidence type="ECO:0000256" key="8">
    <source>
        <dbReference type="ARBA" id="ARBA00023012"/>
    </source>
</evidence>
<dbReference type="InterPro" id="IPR011047">
    <property type="entry name" value="Quinoprotein_ADH-like_sf"/>
</dbReference>
<dbReference type="PANTHER" id="PTHR24421:SF10">
    <property type="entry name" value="NITRATE_NITRITE SENSOR PROTEIN NARQ"/>
    <property type="match status" value="1"/>
</dbReference>
<dbReference type="GO" id="GO:0046983">
    <property type="term" value="F:protein dimerization activity"/>
    <property type="evidence" value="ECO:0007669"/>
    <property type="project" value="InterPro"/>
</dbReference>
<gene>
    <name evidence="11" type="ORF">GCM10007415_20610</name>
</gene>
<dbReference type="AlphaFoldDB" id="A0A917HR97"/>
<evidence type="ECO:0000256" key="2">
    <source>
        <dbReference type="ARBA" id="ARBA00012438"/>
    </source>
</evidence>
<keyword evidence="8" id="KW-0902">Two-component regulatory system</keyword>
<accession>A0A917HR97</accession>
<evidence type="ECO:0000256" key="1">
    <source>
        <dbReference type="ARBA" id="ARBA00000085"/>
    </source>
</evidence>
<dbReference type="Gene3D" id="1.20.5.1930">
    <property type="match status" value="1"/>
</dbReference>
<dbReference type="SUPFAM" id="SSF50998">
    <property type="entry name" value="Quinoprotein alcohol dehydrogenase-like"/>
    <property type="match status" value="1"/>
</dbReference>
<evidence type="ECO:0000256" key="3">
    <source>
        <dbReference type="ARBA" id="ARBA00022553"/>
    </source>
</evidence>
<evidence type="ECO:0000256" key="7">
    <source>
        <dbReference type="ARBA" id="ARBA00022840"/>
    </source>
</evidence>
<comment type="catalytic activity">
    <reaction evidence="1">
        <text>ATP + protein L-histidine = ADP + protein N-phospho-L-histidine.</text>
        <dbReference type="EC" id="2.7.13.3"/>
    </reaction>
</comment>
<keyword evidence="9" id="KW-0472">Membrane</keyword>
<dbReference type="SUPFAM" id="SSF55874">
    <property type="entry name" value="ATPase domain of HSP90 chaperone/DNA topoisomerase II/histidine kinase"/>
    <property type="match status" value="1"/>
</dbReference>
<feature type="transmembrane region" description="Helical" evidence="9">
    <location>
        <begin position="742"/>
        <end position="762"/>
    </location>
</feature>
<dbReference type="Gene3D" id="3.30.565.10">
    <property type="entry name" value="Histidine kinase-like ATPase, C-terminal domain"/>
    <property type="match status" value="1"/>
</dbReference>
<keyword evidence="7" id="KW-0067">ATP-binding</keyword>
<proteinExistence type="predicted"/>